<evidence type="ECO:0000313" key="3">
    <source>
        <dbReference type="Proteomes" id="UP001491310"/>
    </source>
</evidence>
<dbReference type="Gene3D" id="2.30.30.140">
    <property type="match status" value="1"/>
</dbReference>
<feature type="region of interest" description="Disordered" evidence="1">
    <location>
        <begin position="270"/>
        <end position="293"/>
    </location>
</feature>
<evidence type="ECO:0008006" key="4">
    <source>
        <dbReference type="Google" id="ProtNLM"/>
    </source>
</evidence>
<protein>
    <recommendedName>
        <fullName evidence="4">Agenet domain-containing protein</fullName>
    </recommendedName>
</protein>
<comment type="caution">
    <text evidence="2">The sequence shown here is derived from an EMBL/GenBank/DDBJ whole genome shotgun (WGS) entry which is preliminary data.</text>
</comment>
<feature type="compositionally biased region" description="Polar residues" evidence="1">
    <location>
        <begin position="438"/>
        <end position="448"/>
    </location>
</feature>
<feature type="region of interest" description="Disordered" evidence="1">
    <location>
        <begin position="409"/>
        <end position="451"/>
    </location>
</feature>
<reference evidence="2 3" key="1">
    <citation type="journal article" date="2024" name="Nat. Commun.">
        <title>Phylogenomics reveals the evolutionary origins of lichenization in chlorophyte algae.</title>
        <authorList>
            <person name="Puginier C."/>
            <person name="Libourel C."/>
            <person name="Otte J."/>
            <person name="Skaloud P."/>
            <person name="Haon M."/>
            <person name="Grisel S."/>
            <person name="Petersen M."/>
            <person name="Berrin J.G."/>
            <person name="Delaux P.M."/>
            <person name="Dal Grande F."/>
            <person name="Keller J."/>
        </authorList>
    </citation>
    <scope>NUCLEOTIDE SEQUENCE [LARGE SCALE GENOMIC DNA]</scope>
    <source>
        <strain evidence="2 3">SAG 216-7</strain>
    </source>
</reference>
<feature type="region of interest" description="Disordered" evidence="1">
    <location>
        <begin position="591"/>
        <end position="610"/>
    </location>
</feature>
<feature type="compositionally biased region" description="Polar residues" evidence="1">
    <location>
        <begin position="96"/>
        <end position="106"/>
    </location>
</feature>
<dbReference type="Proteomes" id="UP001491310">
    <property type="component" value="Unassembled WGS sequence"/>
</dbReference>
<feature type="region of interest" description="Disordered" evidence="1">
    <location>
        <begin position="540"/>
        <end position="566"/>
    </location>
</feature>
<feature type="region of interest" description="Disordered" evidence="1">
    <location>
        <begin position="28"/>
        <end position="130"/>
    </location>
</feature>
<keyword evidence="3" id="KW-1185">Reference proteome</keyword>
<feature type="compositionally biased region" description="Basic and acidic residues" evidence="1">
    <location>
        <begin position="543"/>
        <end position="552"/>
    </location>
</feature>
<dbReference type="EMBL" id="JALJOT010000005">
    <property type="protein sequence ID" value="KAK9915405.1"/>
    <property type="molecule type" value="Genomic_DNA"/>
</dbReference>
<accession>A0ABR2YUL4</accession>
<gene>
    <name evidence="2" type="ORF">WJX75_008714</name>
</gene>
<evidence type="ECO:0000313" key="2">
    <source>
        <dbReference type="EMBL" id="KAK9915405.1"/>
    </source>
</evidence>
<proteinExistence type="predicted"/>
<organism evidence="2 3">
    <name type="scientific">Coccomyxa subellipsoidea</name>
    <dbReference type="NCBI Taxonomy" id="248742"/>
    <lineage>
        <taxon>Eukaryota</taxon>
        <taxon>Viridiplantae</taxon>
        <taxon>Chlorophyta</taxon>
        <taxon>core chlorophytes</taxon>
        <taxon>Trebouxiophyceae</taxon>
        <taxon>Trebouxiophyceae incertae sedis</taxon>
        <taxon>Coccomyxaceae</taxon>
        <taxon>Coccomyxa</taxon>
    </lineage>
</organism>
<sequence>MDGPGHLRSPVFIDKVGERDVMEELFAAPETQWMRHSGEQMPRDLGGQPAKPSGKRKALHSGFNAPSADPRKKAASAPTSKPVAGPAGLELFSYGVPSTQKASGSQKGKKEKSRDTTTRGGRPVTWYGGGGMNPQDLVGLGVPKLRAIFLEIFGHHTASNNGAWLRRKLCEQPDATRGRGRSASIRRRDAGAAIWTTGAVKNITQAEAKVLVENGAALANASFIALPEAAASAIDAASVAGSPSDTPSVTPTRHQHKIMAVSKPLKLTYNSWGKPAKRPSTCPAERPERPATRRPLAEAFEATAAATAAAAAAGGGPAATAKARGVAVEPEMVRRLLQRSDLNNTSSFKGQQVEVFWPQDATWWLARIIKLNSKQCQVVYETGETEDLCTDELIRDGIMSVGWVPAGSRPESAGQLSVAGMSQSRQEHGSPASVQIRPAQSPTASTPGLTPELRQLINADVDVRRAASLDNGCNSSDMDSGDRFHVDLVLRKRLTPSLSPAPRNLHDIGALNAVRSGYLAPHSPLDRDTQEWADNLLLTARKTAPEKRERSGSQDSSRCSASPVGATAGAMLPSAAAGSGGRMQRVVSNAKITSGGRLHPASVTAGTATHAEPWKPAAPASLALEYRFGACQMPPGCGFSVGPVADAPTSTNEGFPLHGTQSDLSSFDLNLLDASNLWSEPLNNFDF</sequence>
<name>A0ABR2YUL4_9CHLO</name>
<evidence type="ECO:0000256" key="1">
    <source>
        <dbReference type="SAM" id="MobiDB-lite"/>
    </source>
</evidence>